<keyword evidence="2" id="KW-1185">Reference proteome</keyword>
<protein>
    <submittedName>
        <fullName evidence="1">Uncharacterized protein</fullName>
    </submittedName>
</protein>
<accession>A0A164Q558</accession>
<dbReference type="Proteomes" id="UP000076722">
    <property type="component" value="Unassembled WGS sequence"/>
</dbReference>
<gene>
    <name evidence="1" type="ORF">SISNIDRAFT_458814</name>
</gene>
<dbReference type="AlphaFoldDB" id="A0A164Q558"/>
<name>A0A164Q558_9AGAM</name>
<sequence>MYLVASPTLMNMSCRHSPLAAPSLHFMREATGPRAVASTGGTPCSPASLSSFYLLND</sequence>
<proteinExistence type="predicted"/>
<dbReference type="EMBL" id="KV419428">
    <property type="protein sequence ID" value="KZS89335.1"/>
    <property type="molecule type" value="Genomic_DNA"/>
</dbReference>
<organism evidence="1 2">
    <name type="scientific">Sistotremastrum niveocremeum HHB9708</name>
    <dbReference type="NCBI Taxonomy" id="1314777"/>
    <lineage>
        <taxon>Eukaryota</taxon>
        <taxon>Fungi</taxon>
        <taxon>Dikarya</taxon>
        <taxon>Basidiomycota</taxon>
        <taxon>Agaricomycotina</taxon>
        <taxon>Agaricomycetes</taxon>
        <taxon>Sistotremastrales</taxon>
        <taxon>Sistotremastraceae</taxon>
        <taxon>Sertulicium</taxon>
        <taxon>Sertulicium niveocremeum</taxon>
    </lineage>
</organism>
<evidence type="ECO:0000313" key="1">
    <source>
        <dbReference type="EMBL" id="KZS89335.1"/>
    </source>
</evidence>
<feature type="non-terminal residue" evidence="1">
    <location>
        <position position="57"/>
    </location>
</feature>
<evidence type="ECO:0000313" key="2">
    <source>
        <dbReference type="Proteomes" id="UP000076722"/>
    </source>
</evidence>
<reference evidence="1 2" key="1">
    <citation type="journal article" date="2016" name="Mol. Biol. Evol.">
        <title>Comparative Genomics of Early-Diverging Mushroom-Forming Fungi Provides Insights into the Origins of Lignocellulose Decay Capabilities.</title>
        <authorList>
            <person name="Nagy L.G."/>
            <person name="Riley R."/>
            <person name="Tritt A."/>
            <person name="Adam C."/>
            <person name="Daum C."/>
            <person name="Floudas D."/>
            <person name="Sun H."/>
            <person name="Yadav J.S."/>
            <person name="Pangilinan J."/>
            <person name="Larsson K.H."/>
            <person name="Matsuura K."/>
            <person name="Barry K."/>
            <person name="Labutti K."/>
            <person name="Kuo R."/>
            <person name="Ohm R.A."/>
            <person name="Bhattacharya S.S."/>
            <person name="Shirouzu T."/>
            <person name="Yoshinaga Y."/>
            <person name="Martin F.M."/>
            <person name="Grigoriev I.V."/>
            <person name="Hibbett D.S."/>
        </authorList>
    </citation>
    <scope>NUCLEOTIDE SEQUENCE [LARGE SCALE GENOMIC DNA]</scope>
    <source>
        <strain evidence="1 2">HHB9708</strain>
    </source>
</reference>